<accession>A0A1V9XNX1</accession>
<feature type="region of interest" description="Disordered" evidence="1">
    <location>
        <begin position="434"/>
        <end position="504"/>
    </location>
</feature>
<dbReference type="PROSITE" id="PS50126">
    <property type="entry name" value="S1"/>
    <property type="match status" value="1"/>
</dbReference>
<dbReference type="Pfam" id="PF12836">
    <property type="entry name" value="HHH_3"/>
    <property type="match status" value="1"/>
</dbReference>
<dbReference type="InterPro" id="IPR010994">
    <property type="entry name" value="RuvA_2-like"/>
</dbReference>
<protein>
    <submittedName>
        <fullName evidence="3">S1 RNA-binding domain-containing protein 1-like</fullName>
    </submittedName>
</protein>
<dbReference type="PANTHER" id="PTHR10724:SF10">
    <property type="entry name" value="S1 RNA-BINDING DOMAIN-CONTAINING PROTEIN 1"/>
    <property type="match status" value="1"/>
</dbReference>
<dbReference type="InterPro" id="IPR006641">
    <property type="entry name" value="YqgF/RNaseH-like_dom"/>
</dbReference>
<dbReference type="InterPro" id="IPR023319">
    <property type="entry name" value="Tex-like_HTH_dom_sf"/>
</dbReference>
<dbReference type="Gene3D" id="1.10.10.650">
    <property type="entry name" value="RuvA domain 2-like"/>
    <property type="match status" value="1"/>
</dbReference>
<sequence length="1304" mass="144360">MERRFTRSASKQGLLNTLKASTDHVLKDIRNRNLKTESERTALKKMPKRKAIIIISDDEEEEPVVAAQKISGKRKQVRDVNDRLAVAPNKQNAPAVPISVRRMSDWFEKVHEDTLGEAVRKQNPVAPNLSPLDGAQSTSRRPERRRAALARAESCSTPKRPLKEEAPELAATQKLNNRVNFHTTEKVKIESPPTPGVRNLPNRFRRIPLRSVTRRSPRNSSEAKTVSQAIPEAEIMTQALPKLEIMTQALPEAEIMTQALPEAEIMAQALPEAEVMTQALPEVAIMTQALPEAQIMTQVLPSARPTCPAATNATIKTEMASPKDLKFNRPNHRSPVTSTIRLQKHLESGAVTTGQQHELRSTSRDFAQSDRNVTSELSRRPGGQVPHSSSEVGSSTAFQMPSEFRSAAIGEPSCLPFTLNVEVTSSIPTKLTTVQQKKQPLAEKTAQPRRLALRKSKSPGQKSSVKRKSSLKRLKSAIARAAKPSTVRIKTEPVTPEKATGQDQSRAAISTLGKTEHPPVAPSTVEVAESDVINVDQQAGNSRMADGLWDIYELVSNKVGVNYTTVKRVVQMLEQGATLPFICRYRREQSGGLSSEAILMIQEEHKQLLQVRKKAEALSAKLMAQGRLTEAVREAIFSAKSCDELDLVAEPFKASGPRTLAGKARCIGLEPAALSFWRGEKTLPELGLVSLIDPAVQGKRDWAEVTQSIQYILADELRKDRAVLDAMDGISRSPHVMLVVKKKKASTKAPVNPNEREEKFLDYFQFQRNVTVIDSHQVLAINRGENLGFLSVTVQLSDFTVHSLKDVLRRRFRQYHTDPASHDLIERTISDCVERLCKPYLTRIVRAQLKERADKEAIKVFASNLRSLLMTPPVRGEAVLGIDPGFANGCKMAMLSRTGELLAHGVIYPDRQPETAKRQLAELVRLHQCNLVAVGDGKGSQQVKALISACSREGRFGSQRVRFSTIREAGVSIYSVTAEAEKEFPGLDSFVKSAVAIARRLQDPLIEYVKVEPRHLGIGMYQHDTNEAKLKEALQATVVECVSFVGVDLNVCPEFLLRQVAGLNATAARNVIEYREKYGPFMNREQLQLVPHIGPTRYEQCAGFVKILPETVQRCLDESVVVTRVQKPNMKRSISEEFEPLDTTIIHPESYATARTIIADLGLDVSQVGTPDFIKVVTRESTPDTTKRFVAKLGATAHTVEFILKALAARRDSDLRDEGSAPIFSETVCSINDIRPGDIVRGKVMNVVPFGAFVDIGLENDVLLPSRFMSLAAGKLRTGDAIEGRVMSVELARKRVSLSFVRFL</sequence>
<dbReference type="GO" id="GO:0003729">
    <property type="term" value="F:mRNA binding"/>
    <property type="evidence" value="ECO:0007669"/>
    <property type="project" value="TreeGrafter"/>
</dbReference>
<evidence type="ECO:0000259" key="2">
    <source>
        <dbReference type="PROSITE" id="PS50126"/>
    </source>
</evidence>
<dbReference type="EMBL" id="MNPL01006671">
    <property type="protein sequence ID" value="OQR75205.1"/>
    <property type="molecule type" value="Genomic_DNA"/>
</dbReference>
<dbReference type="Proteomes" id="UP000192247">
    <property type="component" value="Unassembled WGS sequence"/>
</dbReference>
<dbReference type="Gene3D" id="3.30.420.140">
    <property type="entry name" value="YqgF/RNase H-like domain"/>
    <property type="match status" value="1"/>
</dbReference>
<feature type="region of interest" description="Disordered" evidence="1">
    <location>
        <begin position="346"/>
        <end position="397"/>
    </location>
</feature>
<dbReference type="Pfam" id="PF22706">
    <property type="entry name" value="Tex_central_region"/>
    <property type="match status" value="1"/>
</dbReference>
<dbReference type="InterPro" id="IPR032639">
    <property type="entry name" value="Tex_YqgF"/>
</dbReference>
<gene>
    <name evidence="3" type="ORF">BIW11_08578</name>
</gene>
<dbReference type="PANTHER" id="PTHR10724">
    <property type="entry name" value="30S RIBOSOMAL PROTEIN S1"/>
    <property type="match status" value="1"/>
</dbReference>
<dbReference type="GO" id="GO:0006412">
    <property type="term" value="P:translation"/>
    <property type="evidence" value="ECO:0007669"/>
    <property type="project" value="TreeGrafter"/>
</dbReference>
<feature type="compositionally biased region" description="Polar residues" evidence="1">
    <location>
        <begin position="386"/>
        <end position="397"/>
    </location>
</feature>
<dbReference type="Pfam" id="PF16921">
    <property type="entry name" value="Tex_YqgF"/>
    <property type="match status" value="1"/>
</dbReference>
<feature type="compositionally biased region" description="Polar residues" evidence="1">
    <location>
        <begin position="364"/>
        <end position="376"/>
    </location>
</feature>
<feature type="region of interest" description="Disordered" evidence="1">
    <location>
        <begin position="118"/>
        <end position="169"/>
    </location>
</feature>
<dbReference type="STRING" id="418985.A0A1V9XNX1"/>
<dbReference type="Pfam" id="PF17674">
    <property type="entry name" value="HHH_9"/>
    <property type="match status" value="1"/>
</dbReference>
<dbReference type="Gene3D" id="1.10.150.310">
    <property type="entry name" value="Tex RuvX-like domain-like"/>
    <property type="match status" value="1"/>
</dbReference>
<dbReference type="InterPro" id="IPR012337">
    <property type="entry name" value="RNaseH-like_sf"/>
</dbReference>
<dbReference type="InterPro" id="IPR041692">
    <property type="entry name" value="HHH_9"/>
</dbReference>
<dbReference type="Pfam" id="PF09371">
    <property type="entry name" value="Tex_N"/>
    <property type="match status" value="1"/>
</dbReference>
<dbReference type="InterPro" id="IPR018974">
    <property type="entry name" value="Tex-like_N"/>
</dbReference>
<dbReference type="FunFam" id="1.10.10.650:FF:000001">
    <property type="entry name" value="S1 RNA-binding domain 1"/>
    <property type="match status" value="1"/>
</dbReference>
<dbReference type="Pfam" id="PF00575">
    <property type="entry name" value="S1"/>
    <property type="match status" value="1"/>
</dbReference>
<evidence type="ECO:0000256" key="1">
    <source>
        <dbReference type="SAM" id="MobiDB-lite"/>
    </source>
</evidence>
<feature type="compositionally biased region" description="Basic residues" evidence="1">
    <location>
        <begin position="464"/>
        <end position="475"/>
    </location>
</feature>
<dbReference type="SUPFAM" id="SSF53098">
    <property type="entry name" value="Ribonuclease H-like"/>
    <property type="match status" value="1"/>
</dbReference>
<dbReference type="InterPro" id="IPR050437">
    <property type="entry name" value="Ribos_protein_bS1-like"/>
</dbReference>
<name>A0A1V9XNX1_9ACAR</name>
<organism evidence="3 4">
    <name type="scientific">Tropilaelaps mercedesae</name>
    <dbReference type="NCBI Taxonomy" id="418985"/>
    <lineage>
        <taxon>Eukaryota</taxon>
        <taxon>Metazoa</taxon>
        <taxon>Ecdysozoa</taxon>
        <taxon>Arthropoda</taxon>
        <taxon>Chelicerata</taxon>
        <taxon>Arachnida</taxon>
        <taxon>Acari</taxon>
        <taxon>Parasitiformes</taxon>
        <taxon>Mesostigmata</taxon>
        <taxon>Gamasina</taxon>
        <taxon>Dermanyssoidea</taxon>
        <taxon>Laelapidae</taxon>
        <taxon>Tropilaelaps</taxon>
    </lineage>
</organism>
<dbReference type="GO" id="GO:0003735">
    <property type="term" value="F:structural constituent of ribosome"/>
    <property type="evidence" value="ECO:0007669"/>
    <property type="project" value="TreeGrafter"/>
</dbReference>
<dbReference type="InterPro" id="IPR012340">
    <property type="entry name" value="NA-bd_OB-fold"/>
</dbReference>
<dbReference type="SUPFAM" id="SSF50249">
    <property type="entry name" value="Nucleic acid-binding proteins"/>
    <property type="match status" value="1"/>
</dbReference>
<dbReference type="InParanoid" id="A0A1V9XNX1"/>
<evidence type="ECO:0000313" key="3">
    <source>
        <dbReference type="EMBL" id="OQR75205.1"/>
    </source>
</evidence>
<dbReference type="InterPro" id="IPR023323">
    <property type="entry name" value="Tex-like_dom_sf"/>
</dbReference>
<dbReference type="Gene3D" id="1.10.3500.10">
    <property type="entry name" value="Tex N-terminal region-like"/>
    <property type="match status" value="1"/>
</dbReference>
<dbReference type="Gene3D" id="2.40.50.140">
    <property type="entry name" value="Nucleic acid-binding proteins"/>
    <property type="match status" value="1"/>
</dbReference>
<dbReference type="FunFam" id="3.30.420.140:FF:000001">
    <property type="entry name" value="RNA-binding transcriptional accessory protein"/>
    <property type="match status" value="1"/>
</dbReference>
<feature type="domain" description="S1 motif" evidence="2">
    <location>
        <begin position="1237"/>
        <end position="1301"/>
    </location>
</feature>
<dbReference type="SUPFAM" id="SSF158832">
    <property type="entry name" value="Tex N-terminal region-like"/>
    <property type="match status" value="1"/>
</dbReference>
<dbReference type="InterPro" id="IPR037027">
    <property type="entry name" value="YqgF/RNaseH-like_dom_sf"/>
</dbReference>
<dbReference type="InterPro" id="IPR003029">
    <property type="entry name" value="S1_domain"/>
</dbReference>
<dbReference type="SMART" id="SM00732">
    <property type="entry name" value="YqgFc"/>
    <property type="match status" value="1"/>
</dbReference>
<keyword evidence="4" id="KW-1185">Reference proteome</keyword>
<dbReference type="FunCoup" id="A0A1V9XNX1">
    <property type="interactions" value="269"/>
</dbReference>
<reference evidence="3 4" key="1">
    <citation type="journal article" date="2017" name="Gigascience">
        <title>Draft genome of the honey bee ectoparasitic mite, Tropilaelaps mercedesae, is shaped by the parasitic life history.</title>
        <authorList>
            <person name="Dong X."/>
            <person name="Armstrong S.D."/>
            <person name="Xia D."/>
            <person name="Makepeace B.L."/>
            <person name="Darby A.C."/>
            <person name="Kadowaki T."/>
        </authorList>
    </citation>
    <scope>NUCLEOTIDE SEQUENCE [LARGE SCALE GENOMIC DNA]</scope>
    <source>
        <strain evidence="3">Wuxi-XJTLU</strain>
    </source>
</reference>
<evidence type="ECO:0000313" key="4">
    <source>
        <dbReference type="Proteomes" id="UP000192247"/>
    </source>
</evidence>
<proteinExistence type="predicted"/>
<dbReference type="InterPro" id="IPR055179">
    <property type="entry name" value="Tex-like_central_region"/>
</dbReference>
<dbReference type="GO" id="GO:0006139">
    <property type="term" value="P:nucleobase-containing compound metabolic process"/>
    <property type="evidence" value="ECO:0007669"/>
    <property type="project" value="InterPro"/>
</dbReference>
<dbReference type="OrthoDB" id="6423343at2759"/>
<dbReference type="SMART" id="SM00316">
    <property type="entry name" value="S1"/>
    <property type="match status" value="1"/>
</dbReference>
<comment type="caution">
    <text evidence="3">The sequence shown here is derived from an EMBL/GenBank/DDBJ whole genome shotgun (WGS) entry which is preliminary data.</text>
</comment>
<dbReference type="SUPFAM" id="SSF47781">
    <property type="entry name" value="RuvA domain 2-like"/>
    <property type="match status" value="2"/>
</dbReference>